<reference evidence="2 3" key="1">
    <citation type="submission" date="2024-04" db="EMBL/GenBank/DDBJ databases">
        <authorList>
            <person name="Cremers G."/>
        </authorList>
    </citation>
    <scope>NUCLEOTIDE SEQUENCE [LARGE SCALE GENOMIC DNA]</scope>
    <source>
        <strain evidence="2">MeCH1-AG</strain>
    </source>
</reference>
<dbReference type="EMBL" id="OZ026884">
    <property type="protein sequence ID" value="CAL1239430.1"/>
    <property type="molecule type" value="Genomic_DNA"/>
</dbReference>
<sequence length="185" mass="21279">MENFIKVCRQTFGTDNFQVIDPYPPLNFPDNTFDFVVGYSVFSHLSEQACASWMKEFHRILVPGGIVAVTTRARSFFDHCQSLKDNARNKHPSELSEYAKALANLFDDFEAAKARYDNGEFVHSNREGVTGSGAMTAEFYGESFIPEAYARTAYADYFELEKFLFDERRQTQPILFFRRKNKVAS</sequence>
<name>A0ABM9NFQ8_9GAMM</name>
<dbReference type="CDD" id="cd02440">
    <property type="entry name" value="AdoMet_MTases"/>
    <property type="match status" value="1"/>
</dbReference>
<dbReference type="InterPro" id="IPR029063">
    <property type="entry name" value="SAM-dependent_MTases_sf"/>
</dbReference>
<dbReference type="Proteomes" id="UP001497493">
    <property type="component" value="Chromosome"/>
</dbReference>
<keyword evidence="3" id="KW-1185">Reference proteome</keyword>
<proteinExistence type="predicted"/>
<gene>
    <name evidence="2" type="ORF">MECH1_V1_0654</name>
</gene>
<dbReference type="Pfam" id="PF08241">
    <property type="entry name" value="Methyltransf_11"/>
    <property type="match status" value="1"/>
</dbReference>
<dbReference type="SUPFAM" id="SSF53335">
    <property type="entry name" value="S-adenosyl-L-methionine-dependent methyltransferases"/>
    <property type="match status" value="1"/>
</dbReference>
<dbReference type="Gene3D" id="3.40.50.150">
    <property type="entry name" value="Vaccinia Virus protein VP39"/>
    <property type="match status" value="1"/>
</dbReference>
<feature type="domain" description="Methyltransferase type 11" evidence="1">
    <location>
        <begin position="2"/>
        <end position="68"/>
    </location>
</feature>
<protein>
    <recommendedName>
        <fullName evidence="1">Methyltransferase type 11 domain-containing protein</fullName>
    </recommendedName>
</protein>
<dbReference type="InterPro" id="IPR013216">
    <property type="entry name" value="Methyltransf_11"/>
</dbReference>
<accession>A0ABM9NFQ8</accession>
<evidence type="ECO:0000313" key="3">
    <source>
        <dbReference type="Proteomes" id="UP001497493"/>
    </source>
</evidence>
<evidence type="ECO:0000259" key="1">
    <source>
        <dbReference type="Pfam" id="PF08241"/>
    </source>
</evidence>
<organism evidence="2 3">
    <name type="scientific">Candidatus Methylocalor cossyra</name>
    <dbReference type="NCBI Taxonomy" id="3108543"/>
    <lineage>
        <taxon>Bacteria</taxon>
        <taxon>Pseudomonadati</taxon>
        <taxon>Pseudomonadota</taxon>
        <taxon>Gammaproteobacteria</taxon>
        <taxon>Methylococcales</taxon>
        <taxon>Methylococcaceae</taxon>
        <taxon>Candidatus Methylocalor</taxon>
    </lineage>
</organism>
<evidence type="ECO:0000313" key="2">
    <source>
        <dbReference type="EMBL" id="CAL1239430.1"/>
    </source>
</evidence>